<accession>A0A9P7VGB9</accession>
<dbReference type="Proteomes" id="UP000812287">
    <property type="component" value="Unassembled WGS sequence"/>
</dbReference>
<comment type="caution">
    <text evidence="1">The sequence shown here is derived from an EMBL/GenBank/DDBJ whole genome shotgun (WGS) entry which is preliminary data.</text>
</comment>
<dbReference type="RefSeq" id="XP_043033116.1">
    <property type="nucleotide sequence ID" value="XM_043179675.1"/>
</dbReference>
<evidence type="ECO:0000313" key="2">
    <source>
        <dbReference type="Proteomes" id="UP000812287"/>
    </source>
</evidence>
<sequence length="162" mass="18579">MSTAPIHSRLRSKNWWLVRFAGLAIYLSLAIHTHPASSFPWAHLRRLKKPRKPSYVFLLMFPAPARTDIQLGEYWGYRDTTVNHAAKIYTPLFSRSSLFVVSVPHGCAANVARTQAPIYNLYFLLSHFITFSMSSEWVWNAKRDISKTDPAPVPIIQAAWHL</sequence>
<dbReference type="AlphaFoldDB" id="A0A9P7VGB9"/>
<keyword evidence="2" id="KW-1185">Reference proteome</keyword>
<reference evidence="1" key="1">
    <citation type="submission" date="2020-11" db="EMBL/GenBank/DDBJ databases">
        <title>Adaptations for nitrogen fixation in a non-lichenized fungal sporocarp promotes dispersal by wood-feeding termites.</title>
        <authorList>
            <consortium name="DOE Joint Genome Institute"/>
            <person name="Koch R.A."/>
            <person name="Yoon G."/>
            <person name="Arayal U."/>
            <person name="Lail K."/>
            <person name="Amirebrahimi M."/>
            <person name="Labutti K."/>
            <person name="Lipzen A."/>
            <person name="Riley R."/>
            <person name="Barry K."/>
            <person name="Henrissat B."/>
            <person name="Grigoriev I.V."/>
            <person name="Herr J.R."/>
            <person name="Aime M.C."/>
        </authorList>
    </citation>
    <scope>NUCLEOTIDE SEQUENCE</scope>
    <source>
        <strain evidence="1">MCA 3950</strain>
    </source>
</reference>
<protein>
    <submittedName>
        <fullName evidence="1">Uncharacterized protein</fullName>
    </submittedName>
</protein>
<gene>
    <name evidence="1" type="ORF">BT62DRAFT_1081496</name>
</gene>
<name>A0A9P7VGB9_9AGAR</name>
<dbReference type="GeneID" id="66101969"/>
<evidence type="ECO:0000313" key="1">
    <source>
        <dbReference type="EMBL" id="KAG7439616.1"/>
    </source>
</evidence>
<organism evidence="1 2">
    <name type="scientific">Guyanagaster necrorhizus</name>
    <dbReference type="NCBI Taxonomy" id="856835"/>
    <lineage>
        <taxon>Eukaryota</taxon>
        <taxon>Fungi</taxon>
        <taxon>Dikarya</taxon>
        <taxon>Basidiomycota</taxon>
        <taxon>Agaricomycotina</taxon>
        <taxon>Agaricomycetes</taxon>
        <taxon>Agaricomycetidae</taxon>
        <taxon>Agaricales</taxon>
        <taxon>Marasmiineae</taxon>
        <taxon>Physalacriaceae</taxon>
        <taxon>Guyanagaster</taxon>
    </lineage>
</organism>
<proteinExistence type="predicted"/>
<dbReference type="EMBL" id="MU250589">
    <property type="protein sequence ID" value="KAG7439616.1"/>
    <property type="molecule type" value="Genomic_DNA"/>
</dbReference>